<evidence type="ECO:0000256" key="6">
    <source>
        <dbReference type="SAM" id="Phobius"/>
    </source>
</evidence>
<accession>A0A1H6XQN3</accession>
<keyword evidence="2" id="KW-1003">Cell membrane</keyword>
<feature type="transmembrane region" description="Helical" evidence="6">
    <location>
        <begin position="391"/>
        <end position="413"/>
    </location>
</feature>
<dbReference type="AlphaFoldDB" id="A0A1H6XQN3"/>
<evidence type="ECO:0000256" key="5">
    <source>
        <dbReference type="ARBA" id="ARBA00023136"/>
    </source>
</evidence>
<dbReference type="OrthoDB" id="88014at2"/>
<sequence length="491" mass="56854">MGIVIKQSIKNTIITLLGFGIGAANTLFMYPYFLGKDYFGLTGYVLSAANILYPIMSFGIQNTLIKFFNENNKTEKELNSYITYMLFVPLFFITPLMFLFYFFYDDIALYESQKNSFIYDFVWIIPIIGIFMGYFEIFYAWLRAHMKSVFGSFVKEVFVRILITILLFGVYFEYISPADFIYSLVLVYGIGLLLIVFYANKVKQIRLHFKTPKNSKAILTFTVFIILSASIANMLLDIDKYMIKHYMKIDNIAYYSVAIFIAMVISVPSRAMHQITYPITAKLMSENKWQELNDLYKKSSISLQVIGGLIMLGIFVNIKELYLMLPKDYAQGLFVVFTIGFSKYFDLILGNNNAIIFNSKYYRAVLFLGLMLVVLIVLLNMYFIPNFGLNGAAFATLISIGMYSLAKLLFVVFKMKLFPFTKNTIVSFVITLALFFGFYFWEFPFHPIINIGLKSVLISVLYLSLHYYFKVSSDINYVIRNTVEKFLKIKI</sequence>
<keyword evidence="8" id="KW-1185">Reference proteome</keyword>
<dbReference type="Proteomes" id="UP000199702">
    <property type="component" value="Unassembled WGS sequence"/>
</dbReference>
<feature type="transmembrane region" description="Helical" evidence="6">
    <location>
        <begin position="301"/>
        <end position="318"/>
    </location>
</feature>
<proteinExistence type="predicted"/>
<dbReference type="PANTHER" id="PTHR30250">
    <property type="entry name" value="PST FAMILY PREDICTED COLANIC ACID TRANSPORTER"/>
    <property type="match status" value="1"/>
</dbReference>
<feature type="transmembrane region" description="Helical" evidence="6">
    <location>
        <begin position="81"/>
        <end position="104"/>
    </location>
</feature>
<dbReference type="PANTHER" id="PTHR30250:SF11">
    <property type="entry name" value="O-ANTIGEN TRANSPORTER-RELATED"/>
    <property type="match status" value="1"/>
</dbReference>
<reference evidence="8" key="1">
    <citation type="submission" date="2016-10" db="EMBL/GenBank/DDBJ databases">
        <authorList>
            <person name="Varghese N."/>
            <person name="Submissions S."/>
        </authorList>
    </citation>
    <scope>NUCLEOTIDE SEQUENCE [LARGE SCALE GENOMIC DNA]</scope>
    <source>
        <strain evidence="8">DSM 17934</strain>
    </source>
</reference>
<evidence type="ECO:0000313" key="7">
    <source>
        <dbReference type="EMBL" id="SEJ29894.1"/>
    </source>
</evidence>
<keyword evidence="5 6" id="KW-0472">Membrane</keyword>
<evidence type="ECO:0000256" key="3">
    <source>
        <dbReference type="ARBA" id="ARBA00022692"/>
    </source>
</evidence>
<protein>
    <submittedName>
        <fullName evidence="7">Membrane protein involved in the export of O-antigen and teichoic acid</fullName>
    </submittedName>
</protein>
<name>A0A1H6XQN3_9FLAO</name>
<gene>
    <name evidence="7" type="ORF">SAMN05660918_2892</name>
</gene>
<dbReference type="STRING" id="402734.SAMN05660918_2892"/>
<feature type="transmembrane region" description="Helical" evidence="6">
    <location>
        <begin position="252"/>
        <end position="272"/>
    </location>
</feature>
<dbReference type="InterPro" id="IPR050833">
    <property type="entry name" value="Poly_Biosynth_Transport"/>
</dbReference>
<feature type="transmembrane region" description="Helical" evidence="6">
    <location>
        <begin position="116"/>
        <end position="141"/>
    </location>
</feature>
<keyword evidence="3 6" id="KW-0812">Transmembrane</keyword>
<dbReference type="GO" id="GO:0005886">
    <property type="term" value="C:plasma membrane"/>
    <property type="evidence" value="ECO:0007669"/>
    <property type="project" value="UniProtKB-SubCell"/>
</dbReference>
<feature type="transmembrane region" description="Helical" evidence="6">
    <location>
        <begin position="218"/>
        <end position="236"/>
    </location>
</feature>
<dbReference type="RefSeq" id="WP_091315412.1">
    <property type="nucleotide sequence ID" value="NZ_CBCSJU010000009.1"/>
</dbReference>
<feature type="transmembrane region" description="Helical" evidence="6">
    <location>
        <begin position="330"/>
        <end position="349"/>
    </location>
</feature>
<feature type="transmembrane region" description="Helical" evidence="6">
    <location>
        <begin position="180"/>
        <end position="198"/>
    </location>
</feature>
<dbReference type="Pfam" id="PF01943">
    <property type="entry name" value="Polysacc_synt"/>
    <property type="match status" value="1"/>
</dbReference>
<evidence type="ECO:0000256" key="4">
    <source>
        <dbReference type="ARBA" id="ARBA00022989"/>
    </source>
</evidence>
<evidence type="ECO:0000313" key="8">
    <source>
        <dbReference type="Proteomes" id="UP000199702"/>
    </source>
</evidence>
<feature type="transmembrane region" description="Helical" evidence="6">
    <location>
        <begin position="12"/>
        <end position="33"/>
    </location>
</feature>
<keyword evidence="4 6" id="KW-1133">Transmembrane helix</keyword>
<dbReference type="EMBL" id="FNYA01000009">
    <property type="protein sequence ID" value="SEJ29894.1"/>
    <property type="molecule type" value="Genomic_DNA"/>
</dbReference>
<evidence type="ECO:0000256" key="2">
    <source>
        <dbReference type="ARBA" id="ARBA00022475"/>
    </source>
</evidence>
<organism evidence="7 8">
    <name type="scientific">Flavobacterium terrigena</name>
    <dbReference type="NCBI Taxonomy" id="402734"/>
    <lineage>
        <taxon>Bacteria</taxon>
        <taxon>Pseudomonadati</taxon>
        <taxon>Bacteroidota</taxon>
        <taxon>Flavobacteriia</taxon>
        <taxon>Flavobacteriales</taxon>
        <taxon>Flavobacteriaceae</taxon>
        <taxon>Flavobacterium</taxon>
    </lineage>
</organism>
<feature type="transmembrane region" description="Helical" evidence="6">
    <location>
        <begin position="153"/>
        <end position="174"/>
    </location>
</feature>
<dbReference type="InterPro" id="IPR002797">
    <property type="entry name" value="Polysacc_synth"/>
</dbReference>
<feature type="transmembrane region" description="Helical" evidence="6">
    <location>
        <begin position="447"/>
        <end position="469"/>
    </location>
</feature>
<feature type="transmembrane region" description="Helical" evidence="6">
    <location>
        <begin position="361"/>
        <end position="385"/>
    </location>
</feature>
<evidence type="ECO:0000256" key="1">
    <source>
        <dbReference type="ARBA" id="ARBA00004651"/>
    </source>
</evidence>
<feature type="transmembrane region" description="Helical" evidence="6">
    <location>
        <begin position="39"/>
        <end position="60"/>
    </location>
</feature>
<feature type="transmembrane region" description="Helical" evidence="6">
    <location>
        <begin position="425"/>
        <end position="441"/>
    </location>
</feature>
<comment type="subcellular location">
    <subcellularLocation>
        <location evidence="1">Cell membrane</location>
        <topology evidence="1">Multi-pass membrane protein</topology>
    </subcellularLocation>
</comment>